<evidence type="ECO:0000256" key="4">
    <source>
        <dbReference type="SAM" id="MobiDB-lite"/>
    </source>
</evidence>
<evidence type="ECO:0000256" key="2">
    <source>
        <dbReference type="ARBA" id="ARBA00023125"/>
    </source>
</evidence>
<feature type="domain" description="HTH iclR-type" evidence="5">
    <location>
        <begin position="20"/>
        <end position="81"/>
    </location>
</feature>
<protein>
    <submittedName>
        <fullName evidence="7">Allantoin degradation transcriptional regulator AllR</fullName>
    </submittedName>
</protein>
<dbReference type="PANTHER" id="PTHR30136:SF24">
    <property type="entry name" value="HTH-TYPE TRANSCRIPTIONAL REPRESSOR ALLR"/>
    <property type="match status" value="1"/>
</dbReference>
<accession>A0ABN2X4G5</accession>
<evidence type="ECO:0000259" key="6">
    <source>
        <dbReference type="PROSITE" id="PS51078"/>
    </source>
</evidence>
<evidence type="ECO:0000256" key="1">
    <source>
        <dbReference type="ARBA" id="ARBA00023015"/>
    </source>
</evidence>
<dbReference type="Gene3D" id="1.10.10.10">
    <property type="entry name" value="Winged helix-like DNA-binding domain superfamily/Winged helix DNA-binding domain"/>
    <property type="match status" value="1"/>
</dbReference>
<dbReference type="PROSITE" id="PS51077">
    <property type="entry name" value="HTH_ICLR"/>
    <property type="match status" value="1"/>
</dbReference>
<dbReference type="InterPro" id="IPR050707">
    <property type="entry name" value="HTH_MetabolicPath_Reg"/>
</dbReference>
<dbReference type="PROSITE" id="PS51078">
    <property type="entry name" value="ICLR_ED"/>
    <property type="match status" value="1"/>
</dbReference>
<organism evidence="7 8">
    <name type="scientific">Brevibacterium salitolerans</name>
    <dbReference type="NCBI Taxonomy" id="1403566"/>
    <lineage>
        <taxon>Bacteria</taxon>
        <taxon>Bacillati</taxon>
        <taxon>Actinomycetota</taxon>
        <taxon>Actinomycetes</taxon>
        <taxon>Micrococcales</taxon>
        <taxon>Brevibacteriaceae</taxon>
        <taxon>Brevibacterium</taxon>
    </lineage>
</organism>
<evidence type="ECO:0000313" key="8">
    <source>
        <dbReference type="Proteomes" id="UP001500984"/>
    </source>
</evidence>
<dbReference type="Pfam" id="PF01614">
    <property type="entry name" value="IclR_C"/>
    <property type="match status" value="1"/>
</dbReference>
<keyword evidence="3" id="KW-0804">Transcription</keyword>
<dbReference type="Pfam" id="PF09339">
    <property type="entry name" value="HTH_IclR"/>
    <property type="match status" value="1"/>
</dbReference>
<sequence length="255" mass="27485">MSQTPRTPEPPRTGRRPQRVQSVDRTLDVLEALAAAGGAARSKEVAEAAGLPMPTVHRLLATLVSRGYVLQLPDRSYCLGSRLVRLGAVAARQSGVHLQPVLDRLVDRLEETVNLAFFTQEAMTYVAQSASHRSMRMFTEVGRRVAMHSSGVGKAVLSTLPQEEVRHLLAAAAPPAVRETVLAEVLRARRCGYAIDDEEQEAGVRCLAVPVLGGPAPAALSVSAPSSRLVPEVYERVANQLRATARELTAQWAAD</sequence>
<dbReference type="EMBL" id="BAAAPZ010000017">
    <property type="protein sequence ID" value="GAA2103168.1"/>
    <property type="molecule type" value="Genomic_DNA"/>
</dbReference>
<dbReference type="RefSeq" id="WP_291792471.1">
    <property type="nucleotide sequence ID" value="NZ_BAAAPZ010000017.1"/>
</dbReference>
<dbReference type="InterPro" id="IPR014757">
    <property type="entry name" value="Tscrpt_reg_IclR_C"/>
</dbReference>
<keyword evidence="1" id="KW-0805">Transcription regulation</keyword>
<keyword evidence="2" id="KW-0238">DNA-binding</keyword>
<dbReference type="InterPro" id="IPR005471">
    <property type="entry name" value="Tscrpt_reg_IclR_N"/>
</dbReference>
<feature type="region of interest" description="Disordered" evidence="4">
    <location>
        <begin position="1"/>
        <end position="21"/>
    </location>
</feature>
<evidence type="ECO:0000313" key="7">
    <source>
        <dbReference type="EMBL" id="GAA2103168.1"/>
    </source>
</evidence>
<dbReference type="SMART" id="SM00346">
    <property type="entry name" value="HTH_ICLR"/>
    <property type="match status" value="1"/>
</dbReference>
<dbReference type="InterPro" id="IPR036390">
    <property type="entry name" value="WH_DNA-bd_sf"/>
</dbReference>
<comment type="caution">
    <text evidence="7">The sequence shown here is derived from an EMBL/GenBank/DDBJ whole genome shotgun (WGS) entry which is preliminary data.</text>
</comment>
<dbReference type="PANTHER" id="PTHR30136">
    <property type="entry name" value="HELIX-TURN-HELIX TRANSCRIPTIONAL REGULATOR, ICLR FAMILY"/>
    <property type="match status" value="1"/>
</dbReference>
<dbReference type="SUPFAM" id="SSF55781">
    <property type="entry name" value="GAF domain-like"/>
    <property type="match status" value="1"/>
</dbReference>
<dbReference type="Proteomes" id="UP001500984">
    <property type="component" value="Unassembled WGS sequence"/>
</dbReference>
<name>A0ABN2X4G5_9MICO</name>
<gene>
    <name evidence="7" type="primary">allR</name>
    <name evidence="7" type="ORF">GCM10009823_26920</name>
</gene>
<dbReference type="InterPro" id="IPR029016">
    <property type="entry name" value="GAF-like_dom_sf"/>
</dbReference>
<dbReference type="SUPFAM" id="SSF46785">
    <property type="entry name" value="Winged helix' DNA-binding domain"/>
    <property type="match status" value="1"/>
</dbReference>
<feature type="domain" description="IclR-ED" evidence="6">
    <location>
        <begin position="82"/>
        <end position="254"/>
    </location>
</feature>
<keyword evidence="8" id="KW-1185">Reference proteome</keyword>
<reference evidence="7 8" key="1">
    <citation type="journal article" date="2019" name="Int. J. Syst. Evol. Microbiol.">
        <title>The Global Catalogue of Microorganisms (GCM) 10K type strain sequencing project: providing services to taxonomists for standard genome sequencing and annotation.</title>
        <authorList>
            <consortium name="The Broad Institute Genomics Platform"/>
            <consortium name="The Broad Institute Genome Sequencing Center for Infectious Disease"/>
            <person name="Wu L."/>
            <person name="Ma J."/>
        </authorList>
    </citation>
    <scope>NUCLEOTIDE SEQUENCE [LARGE SCALE GENOMIC DNA]</scope>
    <source>
        <strain evidence="7 8">JCM 15900</strain>
    </source>
</reference>
<dbReference type="InterPro" id="IPR036388">
    <property type="entry name" value="WH-like_DNA-bd_sf"/>
</dbReference>
<dbReference type="Gene3D" id="3.30.450.40">
    <property type="match status" value="1"/>
</dbReference>
<evidence type="ECO:0000259" key="5">
    <source>
        <dbReference type="PROSITE" id="PS51077"/>
    </source>
</evidence>
<proteinExistence type="predicted"/>
<evidence type="ECO:0000256" key="3">
    <source>
        <dbReference type="ARBA" id="ARBA00023163"/>
    </source>
</evidence>